<comment type="caution">
    <text evidence="1">The sequence shown here is derived from an EMBL/GenBank/DDBJ whole genome shotgun (WGS) entry which is preliminary data.</text>
</comment>
<keyword evidence="2" id="KW-1185">Reference proteome</keyword>
<evidence type="ECO:0000313" key="2">
    <source>
        <dbReference type="Proteomes" id="UP001595937"/>
    </source>
</evidence>
<protein>
    <submittedName>
        <fullName evidence="1">Uncharacterized protein</fullName>
    </submittedName>
</protein>
<gene>
    <name evidence="1" type="ORF">ACFPK8_13050</name>
</gene>
<sequence length="100" mass="10919">MPPVITAEGLYKVFGRRPARGVEALRTGRTREQLREDGLTAAVIDAREIVKTCGSVFRYPTEELLAGAVSAGHSDRNCSPVIAFVCSYFLRMSAWVSPST</sequence>
<dbReference type="EMBL" id="JBHSLN010000064">
    <property type="protein sequence ID" value="MFC5298440.1"/>
    <property type="molecule type" value="Genomic_DNA"/>
</dbReference>
<accession>A0ABW0FIF2</accession>
<name>A0ABW0FIF2_9MICO</name>
<feature type="non-terminal residue" evidence="1">
    <location>
        <position position="100"/>
    </location>
</feature>
<dbReference type="Proteomes" id="UP001595937">
    <property type="component" value="Unassembled WGS sequence"/>
</dbReference>
<proteinExistence type="predicted"/>
<organism evidence="1 2">
    <name type="scientific">Brachybacterium tyrofermentans</name>
    <dbReference type="NCBI Taxonomy" id="47848"/>
    <lineage>
        <taxon>Bacteria</taxon>
        <taxon>Bacillati</taxon>
        <taxon>Actinomycetota</taxon>
        <taxon>Actinomycetes</taxon>
        <taxon>Micrococcales</taxon>
        <taxon>Dermabacteraceae</taxon>
        <taxon>Brachybacterium</taxon>
    </lineage>
</organism>
<reference evidence="2" key="1">
    <citation type="journal article" date="2019" name="Int. J. Syst. Evol. Microbiol.">
        <title>The Global Catalogue of Microorganisms (GCM) 10K type strain sequencing project: providing services to taxonomists for standard genome sequencing and annotation.</title>
        <authorList>
            <consortium name="The Broad Institute Genomics Platform"/>
            <consortium name="The Broad Institute Genome Sequencing Center for Infectious Disease"/>
            <person name="Wu L."/>
            <person name="Ma J."/>
        </authorList>
    </citation>
    <scope>NUCLEOTIDE SEQUENCE [LARGE SCALE GENOMIC DNA]</scope>
    <source>
        <strain evidence="2">CGMCC 1.16455</strain>
    </source>
</reference>
<evidence type="ECO:0000313" key="1">
    <source>
        <dbReference type="EMBL" id="MFC5298440.1"/>
    </source>
</evidence>